<evidence type="ECO:0000256" key="2">
    <source>
        <dbReference type="ARBA" id="ARBA00009592"/>
    </source>
</evidence>
<keyword evidence="4" id="KW-0812">Transmembrane</keyword>
<dbReference type="Pfam" id="PF03819">
    <property type="entry name" value="MazG"/>
    <property type="match status" value="1"/>
</dbReference>
<keyword evidence="5" id="KW-0677">Repeat</keyword>
<accession>A0A6L2JK69</accession>
<name>A0A6L2JK69_TANCI</name>
<reference evidence="10" key="1">
    <citation type="journal article" date="2019" name="Sci. Rep.">
        <title>Draft genome of Tanacetum cinerariifolium, the natural source of mosquito coil.</title>
        <authorList>
            <person name="Yamashiro T."/>
            <person name="Shiraishi A."/>
            <person name="Satake H."/>
            <person name="Nakayama K."/>
        </authorList>
    </citation>
    <scope>NUCLEOTIDE SEQUENCE</scope>
</reference>
<sequence>MLQDLIVNWKKSSQHLRHLRFFVLLDLSGNHISGEIPASLGNLKALQQLNISHNRISGNIPLSLGNLVRMESLDVSHNELSGSIPQSLGQLGNFTILDVSSNMLKGKIPHGRQIDTMNELSYFQNNSKLCGTQIKVTCPDDIPSPEGRNIGNQIIQNAVQNLRVQNIRNQNGLIGVQGNGNQNQIRNGNLVAARAEGNAAGKNGNQIRCYNCRGIAQKEEAGIQLQAEEFDLMAAAADLDEIEETDWLRFDEDEVDIDEGERLFLEQALRWIPEGVPMARNDGNIFTFDDIERNEGEKGLVEGDGPTVVTGGPVASMATLPFVPKVQVGLLVEARFTNLNLEVDCGLQDQMGRKDYERPTTTSLDVLNSLSSKVATTKCVGAELFERFKLIAESDRSNAPYDPGGTGLIPGETTHEVKLFRRVMVTLINRSRVDVPFDPAALIAGNMTSAENEVTLSELKKKMADFAKERDWDQFHSPRNLLLALVGEVGELSEIFQWKGEVPRGLPDWEDKEKQHLGEELSDVLLYLVRLSDICGVDLGKAALRKLEINAIKYPVNLCKGSSKKHDQIINNNSSSIKEDVSHDSV</sequence>
<dbReference type="SUPFAM" id="SSF52058">
    <property type="entry name" value="L domain-like"/>
    <property type="match status" value="1"/>
</dbReference>
<evidence type="ECO:0000256" key="6">
    <source>
        <dbReference type="ARBA" id="ARBA00022989"/>
    </source>
</evidence>
<dbReference type="InterPro" id="IPR025984">
    <property type="entry name" value="DCTPP"/>
</dbReference>
<dbReference type="GO" id="GO:0009143">
    <property type="term" value="P:nucleoside triphosphate catabolic process"/>
    <property type="evidence" value="ECO:0007669"/>
    <property type="project" value="InterPro"/>
</dbReference>
<protein>
    <submittedName>
        <fullName evidence="10">dCTP pyrophosphatase 1-like</fullName>
    </submittedName>
</protein>
<keyword evidence="7" id="KW-0472">Membrane</keyword>
<dbReference type="GO" id="GO:0047429">
    <property type="term" value="F:nucleoside triphosphate diphosphatase activity"/>
    <property type="evidence" value="ECO:0007669"/>
    <property type="project" value="InterPro"/>
</dbReference>
<evidence type="ECO:0000313" key="10">
    <source>
        <dbReference type="EMBL" id="GEU37099.1"/>
    </source>
</evidence>
<evidence type="ECO:0000259" key="9">
    <source>
        <dbReference type="Pfam" id="PF03819"/>
    </source>
</evidence>
<dbReference type="PANTHER" id="PTHR14552:SF21">
    <property type="entry name" value="DCTP PYROPHOSPHATASE 1"/>
    <property type="match status" value="1"/>
</dbReference>
<keyword evidence="8" id="KW-0325">Glycoprotein</keyword>
<organism evidence="10">
    <name type="scientific">Tanacetum cinerariifolium</name>
    <name type="common">Dalmatian daisy</name>
    <name type="synonym">Chrysanthemum cinerariifolium</name>
    <dbReference type="NCBI Taxonomy" id="118510"/>
    <lineage>
        <taxon>Eukaryota</taxon>
        <taxon>Viridiplantae</taxon>
        <taxon>Streptophyta</taxon>
        <taxon>Embryophyta</taxon>
        <taxon>Tracheophyta</taxon>
        <taxon>Spermatophyta</taxon>
        <taxon>Magnoliopsida</taxon>
        <taxon>eudicotyledons</taxon>
        <taxon>Gunneridae</taxon>
        <taxon>Pentapetalae</taxon>
        <taxon>asterids</taxon>
        <taxon>campanulids</taxon>
        <taxon>Asterales</taxon>
        <taxon>Asteraceae</taxon>
        <taxon>Asteroideae</taxon>
        <taxon>Anthemideae</taxon>
        <taxon>Anthemidinae</taxon>
        <taxon>Tanacetum</taxon>
    </lineage>
</organism>
<dbReference type="InterPro" id="IPR032675">
    <property type="entry name" value="LRR_dom_sf"/>
</dbReference>
<dbReference type="EMBL" id="BKCJ010000886">
    <property type="protein sequence ID" value="GEU37099.1"/>
    <property type="molecule type" value="Genomic_DNA"/>
</dbReference>
<dbReference type="GO" id="GO:0016020">
    <property type="term" value="C:membrane"/>
    <property type="evidence" value="ECO:0007669"/>
    <property type="project" value="UniProtKB-SubCell"/>
</dbReference>
<dbReference type="FunFam" id="3.80.10.10:FF:000111">
    <property type="entry name" value="LRR receptor-like serine/threonine-protein kinase ERECTA"/>
    <property type="match status" value="1"/>
</dbReference>
<dbReference type="SUPFAM" id="SSF101386">
    <property type="entry name" value="all-alpha NTP pyrophosphatases"/>
    <property type="match status" value="1"/>
</dbReference>
<comment type="similarity">
    <text evidence="2">Belongs to the RLP family.</text>
</comment>
<dbReference type="PANTHER" id="PTHR14552">
    <property type="match status" value="1"/>
</dbReference>
<evidence type="ECO:0000256" key="8">
    <source>
        <dbReference type="ARBA" id="ARBA00023180"/>
    </source>
</evidence>
<feature type="domain" description="NTP pyrophosphohydrolase MazG-like" evidence="9">
    <location>
        <begin position="477"/>
        <end position="543"/>
    </location>
</feature>
<dbReference type="Gene3D" id="3.80.10.10">
    <property type="entry name" value="Ribonuclease Inhibitor"/>
    <property type="match status" value="1"/>
</dbReference>
<evidence type="ECO:0000256" key="3">
    <source>
        <dbReference type="ARBA" id="ARBA00022614"/>
    </source>
</evidence>
<dbReference type="AlphaFoldDB" id="A0A6L2JK69"/>
<gene>
    <name evidence="10" type="ORF">Tci_009077</name>
</gene>
<proteinExistence type="inferred from homology"/>
<dbReference type="InterPro" id="IPR001611">
    <property type="entry name" value="Leu-rich_rpt"/>
</dbReference>
<evidence type="ECO:0000256" key="5">
    <source>
        <dbReference type="ARBA" id="ARBA00022737"/>
    </source>
</evidence>
<dbReference type="CDD" id="cd11537">
    <property type="entry name" value="NTP-PPase_RS21-C6_like"/>
    <property type="match status" value="1"/>
</dbReference>
<keyword evidence="3" id="KW-0433">Leucine-rich repeat</keyword>
<comment type="caution">
    <text evidence="10">The sequence shown here is derived from an EMBL/GenBank/DDBJ whole genome shotgun (WGS) entry which is preliminary data.</text>
</comment>
<comment type="subcellular location">
    <subcellularLocation>
        <location evidence="1">Membrane</location>
        <topology evidence="1">Single-pass membrane protein</topology>
    </subcellularLocation>
</comment>
<dbReference type="Gene3D" id="1.10.287.1080">
    <property type="entry name" value="MazG-like"/>
    <property type="match status" value="1"/>
</dbReference>
<evidence type="ECO:0000256" key="1">
    <source>
        <dbReference type="ARBA" id="ARBA00004167"/>
    </source>
</evidence>
<dbReference type="Pfam" id="PF00560">
    <property type="entry name" value="LRR_1"/>
    <property type="match status" value="3"/>
</dbReference>
<keyword evidence="6" id="KW-1133">Transmembrane helix</keyword>
<evidence type="ECO:0000256" key="7">
    <source>
        <dbReference type="ARBA" id="ARBA00023136"/>
    </source>
</evidence>
<dbReference type="InterPro" id="IPR004518">
    <property type="entry name" value="MazG-like_dom"/>
</dbReference>
<evidence type="ECO:0000256" key="4">
    <source>
        <dbReference type="ARBA" id="ARBA00022692"/>
    </source>
</evidence>